<dbReference type="Gramene" id="KZN09469">
    <property type="protein sequence ID" value="KZN09469"/>
    <property type="gene ID" value="DCAR_002125"/>
</dbReference>
<reference evidence="2" key="2">
    <citation type="submission" date="2022-03" db="EMBL/GenBank/DDBJ databases">
        <title>Draft title - Genomic analysis of global carrot germplasm unveils the trajectory of domestication and the origin of high carotenoid orange carrot.</title>
        <authorList>
            <person name="Iorizzo M."/>
            <person name="Ellison S."/>
            <person name="Senalik D."/>
            <person name="Macko-Podgorni A."/>
            <person name="Grzebelus D."/>
            <person name="Bostan H."/>
            <person name="Rolling W."/>
            <person name="Curaba J."/>
            <person name="Simon P."/>
        </authorList>
    </citation>
    <scope>NUCLEOTIDE SEQUENCE</scope>
    <source>
        <tissue evidence="2">Leaf</tissue>
    </source>
</reference>
<proteinExistence type="predicted"/>
<dbReference type="AlphaFoldDB" id="A0A166GXL4"/>
<dbReference type="EMBL" id="CP093343">
    <property type="protein sequence ID" value="WOG82999.1"/>
    <property type="molecule type" value="Genomic_DNA"/>
</dbReference>
<dbReference type="PANTHER" id="PTHR46328">
    <property type="entry name" value="FAR-RED IMPAIRED RESPONSIVE (FAR1) FAMILY PROTEIN-RELATED"/>
    <property type="match status" value="1"/>
</dbReference>
<evidence type="ECO:0000313" key="2">
    <source>
        <dbReference type="EMBL" id="WOG82999.1"/>
    </source>
</evidence>
<gene>
    <name evidence="1" type="ORF">DCAR_002125</name>
    <name evidence="2" type="ORF">DCAR_0102172</name>
</gene>
<dbReference type="Gramene" id="KZN03490">
    <property type="protein sequence ID" value="KZN03490"/>
    <property type="gene ID" value="DCAR_012246"/>
</dbReference>
<evidence type="ECO:0000313" key="1">
    <source>
        <dbReference type="EMBL" id="KZN09469.1"/>
    </source>
</evidence>
<reference evidence="1" key="1">
    <citation type="journal article" date="2016" name="Nat. Genet.">
        <title>A high-quality carrot genome assembly provides new insights into carotenoid accumulation and asterid genome evolution.</title>
        <authorList>
            <person name="Iorizzo M."/>
            <person name="Ellison S."/>
            <person name="Senalik D."/>
            <person name="Zeng P."/>
            <person name="Satapoomin P."/>
            <person name="Huang J."/>
            <person name="Bowman M."/>
            <person name="Iovene M."/>
            <person name="Sanseverino W."/>
            <person name="Cavagnaro P."/>
            <person name="Yildiz M."/>
            <person name="Macko-Podgorni A."/>
            <person name="Moranska E."/>
            <person name="Grzebelus E."/>
            <person name="Grzebelus D."/>
            <person name="Ashrafi H."/>
            <person name="Zheng Z."/>
            <person name="Cheng S."/>
            <person name="Spooner D."/>
            <person name="Van Deynze A."/>
            <person name="Simon P."/>
        </authorList>
    </citation>
    <scope>NUCLEOTIDE SEQUENCE [LARGE SCALE GENOMIC DNA]</scope>
    <source>
        <tissue evidence="1">Leaf</tissue>
    </source>
</reference>
<name>A0A166GXL4_DAUCS</name>
<protein>
    <recommendedName>
        <fullName evidence="4">FAR1 domain-containing protein</fullName>
    </recommendedName>
</protein>
<dbReference type="EMBL" id="LNRQ01000001">
    <property type="protein sequence ID" value="KZN09469.1"/>
    <property type="molecule type" value="Genomic_DNA"/>
</dbReference>
<evidence type="ECO:0008006" key="4">
    <source>
        <dbReference type="Google" id="ProtNLM"/>
    </source>
</evidence>
<keyword evidence="3" id="KW-1185">Reference proteome</keyword>
<accession>A0A166GXL4</accession>
<evidence type="ECO:0000313" key="3">
    <source>
        <dbReference type="Proteomes" id="UP000077755"/>
    </source>
</evidence>
<dbReference type="Gramene" id="KZM87709">
    <property type="protein sequence ID" value="KZM87709"/>
    <property type="gene ID" value="DCAR_024810"/>
</dbReference>
<dbReference type="Proteomes" id="UP000077755">
    <property type="component" value="Chromosome 1"/>
</dbReference>
<organism evidence="1">
    <name type="scientific">Daucus carota subsp. sativus</name>
    <name type="common">Carrot</name>
    <dbReference type="NCBI Taxonomy" id="79200"/>
    <lineage>
        <taxon>Eukaryota</taxon>
        <taxon>Viridiplantae</taxon>
        <taxon>Streptophyta</taxon>
        <taxon>Embryophyta</taxon>
        <taxon>Tracheophyta</taxon>
        <taxon>Spermatophyta</taxon>
        <taxon>Magnoliopsida</taxon>
        <taxon>eudicotyledons</taxon>
        <taxon>Gunneridae</taxon>
        <taxon>Pentapetalae</taxon>
        <taxon>asterids</taxon>
        <taxon>campanulids</taxon>
        <taxon>Apiales</taxon>
        <taxon>Apiaceae</taxon>
        <taxon>Apioideae</taxon>
        <taxon>Scandiceae</taxon>
        <taxon>Daucinae</taxon>
        <taxon>Daucus</taxon>
        <taxon>Daucus sect. Daucus</taxon>
    </lineage>
</organism>
<sequence>MYYFQIVFHIFPYTTFRVLSFGTQWRAFMKKHECILTSLYFRFCCCTPILIYFDNLRVYLTLYLLKITDHNLLLSIPWETNELNEDIYVDSYKYTSPDGEEYWIPKCDKKSKPYVNQMFPDVEAVFEFYTEYGRLCGLVVRKSSAKYKGGVMTHKYVECSSAGRFEGKTIKRRRTNTRKCECEAKIILKNCPTGYYIGTFLHDNYIFIHQDFEVLH</sequence>